<accession>A0ACC1WZ92</accession>
<dbReference type="EMBL" id="CM051406">
    <property type="protein sequence ID" value="KAJ4704083.1"/>
    <property type="molecule type" value="Genomic_DNA"/>
</dbReference>
<reference evidence="1 2" key="1">
    <citation type="journal article" date="2023" name="Science">
        <title>Complex scaffold remodeling in plant triterpene biosynthesis.</title>
        <authorList>
            <person name="De La Pena R."/>
            <person name="Hodgson H."/>
            <person name="Liu J.C."/>
            <person name="Stephenson M.J."/>
            <person name="Martin A.C."/>
            <person name="Owen C."/>
            <person name="Harkess A."/>
            <person name="Leebens-Mack J."/>
            <person name="Jimenez L.E."/>
            <person name="Osbourn A."/>
            <person name="Sattely E.S."/>
        </authorList>
    </citation>
    <scope>NUCLEOTIDE SEQUENCE [LARGE SCALE GENOMIC DNA]</scope>
    <source>
        <strain evidence="2">cv. JPN11</strain>
        <tissue evidence="1">Leaf</tissue>
    </source>
</reference>
<sequence>MSTNNQGFVSWEEHIICHERGSRVVHFYLEDTLGDSVLAVVGTERSIRHMMYVVSDEFLHDYGSEGFINNTCTKWRARREVVDWLSSIVSKCQPLVDFSNPQVNDPTQDFRSIDHLATGFTYLPDQMVMRKLKVQNSDIQWSGVAWNCAKQLTHYPSFCRNGTTIAVHSFVFIMAEEESHYLGYLEDMYEDKKGQKKVKVRWFHHNKEVKGVFPDLNPHPREVFITAHVQVISAECVDGLATVLTPRHYEKCVAVVPHSSPSSLHMCFRQIKNNKVKPFTLTKLRGYSSQAIISALDGPPVSKQKVKGHKLDEEDEKQLTLDDPARVSAKRSRTGKGQGLYSGFGVKTFSPADQITSSEAKLPKLKLRLSRKTMGIKVIIPQSPACFKVDDKIELLCQDSGIRGCWFRCKVLRASPKFLKVKYDDVEDADGSGNLEEWVPASKVAAPDKLGMRCPGRLTIRPCPPEDTIDFNSEVGAPIDVWWSGGWWEGVVVGVDISGNDVLQVYLPGEDKFLSVQRQDVRTSKDWVGNKWVDVKGNPNILSNISANIRPSSMLSVPSPIAEAPGSGNTASQEQEVLGDPQVEAVDKDKQELAGLLMTDDLRKMPHHNDEDETINCVDEDDNQDADDNDNDRDSNNKAELVSQDNIESAKWRKSKVAEALKGTV</sequence>
<keyword evidence="2" id="KW-1185">Reference proteome</keyword>
<name>A0ACC1WZ92_MELAZ</name>
<protein>
    <submittedName>
        <fullName evidence="1">Agenet domain-containing protein / bromo-adjacent domain-containing protein</fullName>
    </submittedName>
</protein>
<evidence type="ECO:0000313" key="2">
    <source>
        <dbReference type="Proteomes" id="UP001164539"/>
    </source>
</evidence>
<gene>
    <name evidence="1" type="ORF">OWV82_023894</name>
</gene>
<dbReference type="Proteomes" id="UP001164539">
    <property type="component" value="Chromosome 13"/>
</dbReference>
<organism evidence="1 2">
    <name type="scientific">Melia azedarach</name>
    <name type="common">Chinaberry tree</name>
    <dbReference type="NCBI Taxonomy" id="155640"/>
    <lineage>
        <taxon>Eukaryota</taxon>
        <taxon>Viridiplantae</taxon>
        <taxon>Streptophyta</taxon>
        <taxon>Embryophyta</taxon>
        <taxon>Tracheophyta</taxon>
        <taxon>Spermatophyta</taxon>
        <taxon>Magnoliopsida</taxon>
        <taxon>eudicotyledons</taxon>
        <taxon>Gunneridae</taxon>
        <taxon>Pentapetalae</taxon>
        <taxon>rosids</taxon>
        <taxon>malvids</taxon>
        <taxon>Sapindales</taxon>
        <taxon>Meliaceae</taxon>
        <taxon>Melia</taxon>
    </lineage>
</organism>
<proteinExistence type="predicted"/>
<comment type="caution">
    <text evidence="1">The sequence shown here is derived from an EMBL/GenBank/DDBJ whole genome shotgun (WGS) entry which is preliminary data.</text>
</comment>
<evidence type="ECO:0000313" key="1">
    <source>
        <dbReference type="EMBL" id="KAJ4704083.1"/>
    </source>
</evidence>